<sequence>MAALTVCVAPLSAGAAGTDDEPSPTSWPTVDKPSGSVNESDPRPVSRPTVDQPETAQGNDPRPTTWPAPDQQ</sequence>
<dbReference type="Proteomes" id="UP001500363">
    <property type="component" value="Unassembled WGS sequence"/>
</dbReference>
<keyword evidence="3" id="KW-1185">Reference proteome</keyword>
<accession>A0ABN2BJG0</accession>
<protein>
    <submittedName>
        <fullName evidence="2">Uncharacterized protein</fullName>
    </submittedName>
</protein>
<proteinExistence type="predicted"/>
<evidence type="ECO:0000313" key="3">
    <source>
        <dbReference type="Proteomes" id="UP001500363"/>
    </source>
</evidence>
<evidence type="ECO:0000313" key="2">
    <source>
        <dbReference type="EMBL" id="GAA1540537.1"/>
    </source>
</evidence>
<name>A0ABN2BJG0_9ACTN</name>
<comment type="caution">
    <text evidence="2">The sequence shown here is derived from an EMBL/GenBank/DDBJ whole genome shotgun (WGS) entry which is preliminary data.</text>
</comment>
<feature type="region of interest" description="Disordered" evidence="1">
    <location>
        <begin position="9"/>
        <end position="72"/>
    </location>
</feature>
<gene>
    <name evidence="2" type="ORF">GCM10009741_49200</name>
</gene>
<dbReference type="EMBL" id="BAAANC010000002">
    <property type="protein sequence ID" value="GAA1540537.1"/>
    <property type="molecule type" value="Genomic_DNA"/>
</dbReference>
<evidence type="ECO:0000256" key="1">
    <source>
        <dbReference type="SAM" id="MobiDB-lite"/>
    </source>
</evidence>
<reference evidence="2 3" key="1">
    <citation type="journal article" date="2019" name="Int. J. Syst. Evol. Microbiol.">
        <title>The Global Catalogue of Microorganisms (GCM) 10K type strain sequencing project: providing services to taxonomists for standard genome sequencing and annotation.</title>
        <authorList>
            <consortium name="The Broad Institute Genomics Platform"/>
            <consortium name="The Broad Institute Genome Sequencing Center for Infectious Disease"/>
            <person name="Wu L."/>
            <person name="Ma J."/>
        </authorList>
    </citation>
    <scope>NUCLEOTIDE SEQUENCE [LARGE SCALE GENOMIC DNA]</scope>
    <source>
        <strain evidence="2 3">JCM 14303</strain>
    </source>
</reference>
<organism evidence="2 3">
    <name type="scientific">Kribbella lupini</name>
    <dbReference type="NCBI Taxonomy" id="291602"/>
    <lineage>
        <taxon>Bacteria</taxon>
        <taxon>Bacillati</taxon>
        <taxon>Actinomycetota</taxon>
        <taxon>Actinomycetes</taxon>
        <taxon>Propionibacteriales</taxon>
        <taxon>Kribbellaceae</taxon>
        <taxon>Kribbella</taxon>
    </lineage>
</organism>